<dbReference type="AlphaFoldDB" id="A0A3A1YTK6"/>
<gene>
    <name evidence="9 11" type="primary">cysQ</name>
    <name evidence="11" type="ORF">CJP73_06145</name>
</gene>
<protein>
    <recommendedName>
        <fullName evidence="9">3'(2'),5'-bisphosphate nucleotidase CysQ</fullName>
        <ecNumber evidence="9">3.1.3.7</ecNumber>
    </recommendedName>
    <alternativeName>
        <fullName evidence="9">3'(2'),5-bisphosphonucleoside 3'(2')-phosphohydrolase</fullName>
    </alternativeName>
    <alternativeName>
        <fullName evidence="9">3'-phosphoadenosine 5'-phosphate phosphatase</fullName>
        <shortName evidence="9">PAP phosphatase</shortName>
    </alternativeName>
</protein>
<dbReference type="InterPro" id="IPR000760">
    <property type="entry name" value="Inositol_monophosphatase-like"/>
</dbReference>
<comment type="subcellular location">
    <subcellularLocation>
        <location evidence="9">Cell inner membrane</location>
        <topology evidence="9">Peripheral membrane protein</topology>
        <orientation evidence="9">Cytoplasmic side</orientation>
    </subcellularLocation>
</comment>
<keyword evidence="7 9" id="KW-0460">Magnesium</keyword>
<evidence type="ECO:0000256" key="8">
    <source>
        <dbReference type="ARBA" id="ARBA00023136"/>
    </source>
</evidence>
<evidence type="ECO:0000256" key="9">
    <source>
        <dbReference type="HAMAP-Rule" id="MF_02095"/>
    </source>
</evidence>
<dbReference type="PANTHER" id="PTHR43028:SF5">
    <property type="entry name" value="3'(2'),5'-BISPHOSPHATE NUCLEOTIDASE 1"/>
    <property type="match status" value="1"/>
</dbReference>
<dbReference type="GO" id="GO:0050427">
    <property type="term" value="P:3'-phosphoadenosine 5'-phosphosulfate metabolic process"/>
    <property type="evidence" value="ECO:0007669"/>
    <property type="project" value="TreeGrafter"/>
</dbReference>
<dbReference type="PROSITE" id="PS00629">
    <property type="entry name" value="IMP_1"/>
    <property type="match status" value="1"/>
</dbReference>
<evidence type="ECO:0000313" key="11">
    <source>
        <dbReference type="EMBL" id="RIY41552.1"/>
    </source>
</evidence>
<dbReference type="FunFam" id="3.40.190.80:FF:000005">
    <property type="entry name" value="3'(2'),5'-bisphosphate nucleotidase CysQ"/>
    <property type="match status" value="1"/>
</dbReference>
<evidence type="ECO:0000256" key="5">
    <source>
        <dbReference type="ARBA" id="ARBA00022723"/>
    </source>
</evidence>
<feature type="binding site" evidence="9">
    <location>
        <position position="93"/>
    </location>
    <ligand>
        <name>Mg(2+)</name>
        <dbReference type="ChEBI" id="CHEBI:18420"/>
        <label>1</label>
    </ligand>
</feature>
<dbReference type="EC" id="3.1.3.7" evidence="9"/>
<dbReference type="EMBL" id="NQYH01000003">
    <property type="protein sequence ID" value="RIY41552.1"/>
    <property type="molecule type" value="Genomic_DNA"/>
</dbReference>
<evidence type="ECO:0000256" key="10">
    <source>
        <dbReference type="PIRSR" id="PIRSR600760-2"/>
    </source>
</evidence>
<dbReference type="SUPFAM" id="SSF56655">
    <property type="entry name" value="Carbohydrate phosphatase"/>
    <property type="match status" value="1"/>
</dbReference>
<keyword evidence="8 9" id="KW-0472">Membrane</keyword>
<accession>A0A3A1YTK6</accession>
<proteinExistence type="inferred from homology"/>
<dbReference type="InterPro" id="IPR020550">
    <property type="entry name" value="Inositol_monophosphatase_CS"/>
</dbReference>
<dbReference type="HAMAP" id="MF_02095">
    <property type="entry name" value="CysQ"/>
    <property type="match status" value="1"/>
</dbReference>
<evidence type="ECO:0000256" key="7">
    <source>
        <dbReference type="ARBA" id="ARBA00022842"/>
    </source>
</evidence>
<dbReference type="PROSITE" id="PS00630">
    <property type="entry name" value="IMP_2"/>
    <property type="match status" value="1"/>
</dbReference>
<dbReference type="Proteomes" id="UP000266206">
    <property type="component" value="Unassembled WGS sequence"/>
</dbReference>
<feature type="binding site" evidence="10">
    <location>
        <position position="94"/>
    </location>
    <ligand>
        <name>Mg(2+)</name>
        <dbReference type="ChEBI" id="CHEBI:18420"/>
        <label>1</label>
        <note>catalytic</note>
    </ligand>
</feature>
<comment type="cofactor">
    <cofactor evidence="9 10">
        <name>Mg(2+)</name>
        <dbReference type="ChEBI" id="CHEBI:18420"/>
    </cofactor>
</comment>
<dbReference type="InterPro" id="IPR020583">
    <property type="entry name" value="Inositol_monoP_metal-BS"/>
</dbReference>
<feature type="binding site" evidence="9">
    <location>
        <position position="230"/>
    </location>
    <ligand>
        <name>Mg(2+)</name>
        <dbReference type="ChEBI" id="CHEBI:18420"/>
        <label>2</label>
    </ligand>
</feature>
<feature type="binding site" evidence="10">
    <location>
        <position position="230"/>
    </location>
    <ligand>
        <name>Mg(2+)</name>
        <dbReference type="ChEBI" id="CHEBI:18420"/>
        <label>1</label>
        <note>catalytic</note>
    </ligand>
</feature>
<feature type="binding site" evidence="10">
    <location>
        <position position="91"/>
    </location>
    <ligand>
        <name>Mg(2+)</name>
        <dbReference type="ChEBI" id="CHEBI:18420"/>
        <label>1</label>
        <note>catalytic</note>
    </ligand>
</feature>
<comment type="function">
    <text evidence="9">Converts adenosine-3',5'-bisphosphate (PAP) to AMP.</text>
</comment>
<dbReference type="CDD" id="cd01638">
    <property type="entry name" value="CysQ"/>
    <property type="match status" value="1"/>
</dbReference>
<comment type="catalytic activity">
    <reaction evidence="1 9">
        <text>adenosine 3',5'-bisphosphate + H2O = AMP + phosphate</text>
        <dbReference type="Rhea" id="RHEA:10040"/>
        <dbReference type="ChEBI" id="CHEBI:15377"/>
        <dbReference type="ChEBI" id="CHEBI:43474"/>
        <dbReference type="ChEBI" id="CHEBI:58343"/>
        <dbReference type="ChEBI" id="CHEBI:456215"/>
        <dbReference type="EC" id="3.1.3.7"/>
    </reaction>
</comment>
<dbReference type="GO" id="GO:0000287">
    <property type="term" value="F:magnesium ion binding"/>
    <property type="evidence" value="ECO:0007669"/>
    <property type="project" value="UniProtKB-UniRule"/>
</dbReference>
<feature type="binding site" evidence="10">
    <location>
        <position position="72"/>
    </location>
    <ligand>
        <name>Mg(2+)</name>
        <dbReference type="ChEBI" id="CHEBI:18420"/>
        <label>1</label>
        <note>catalytic</note>
    </ligand>
</feature>
<feature type="binding site" evidence="9">
    <location>
        <position position="72"/>
    </location>
    <ligand>
        <name>substrate</name>
    </ligand>
</feature>
<evidence type="ECO:0000313" key="12">
    <source>
        <dbReference type="Proteomes" id="UP000266206"/>
    </source>
</evidence>
<keyword evidence="3 9" id="KW-1003">Cell membrane</keyword>
<evidence type="ECO:0000256" key="2">
    <source>
        <dbReference type="ARBA" id="ARBA00005289"/>
    </source>
</evidence>
<dbReference type="Gene3D" id="3.30.540.10">
    <property type="entry name" value="Fructose-1,6-Bisphosphatase, subunit A, domain 1"/>
    <property type="match status" value="1"/>
</dbReference>
<organism evidence="11 12">
    <name type="scientific">Neopusillimonas maritima</name>
    <dbReference type="NCBI Taxonomy" id="2026239"/>
    <lineage>
        <taxon>Bacteria</taxon>
        <taxon>Pseudomonadati</taxon>
        <taxon>Pseudomonadota</taxon>
        <taxon>Betaproteobacteria</taxon>
        <taxon>Burkholderiales</taxon>
        <taxon>Alcaligenaceae</taxon>
        <taxon>Neopusillimonas</taxon>
    </lineage>
</organism>
<evidence type="ECO:0000256" key="3">
    <source>
        <dbReference type="ARBA" id="ARBA00022475"/>
    </source>
</evidence>
<name>A0A3A1YTK6_9BURK</name>
<dbReference type="GO" id="GO:0008441">
    <property type="term" value="F:3'(2'),5'-bisphosphate nucleotidase activity"/>
    <property type="evidence" value="ECO:0007669"/>
    <property type="project" value="UniProtKB-UniRule"/>
</dbReference>
<keyword evidence="4 9" id="KW-0997">Cell inner membrane</keyword>
<keyword evidence="5 9" id="KW-0479">Metal-binding</keyword>
<feature type="binding site" evidence="9">
    <location>
        <position position="91"/>
    </location>
    <ligand>
        <name>Mg(2+)</name>
        <dbReference type="ChEBI" id="CHEBI:18420"/>
        <label>1</label>
    </ligand>
</feature>
<feature type="binding site" evidence="9">
    <location>
        <position position="94"/>
    </location>
    <ligand>
        <name>Mg(2+)</name>
        <dbReference type="ChEBI" id="CHEBI:18420"/>
        <label>2</label>
    </ligand>
</feature>
<dbReference type="GO" id="GO:0000103">
    <property type="term" value="P:sulfate assimilation"/>
    <property type="evidence" value="ECO:0007669"/>
    <property type="project" value="TreeGrafter"/>
</dbReference>
<dbReference type="PANTHER" id="PTHR43028">
    <property type="entry name" value="3'(2'),5'-BISPHOSPHATE NUCLEOTIDASE 1"/>
    <property type="match status" value="1"/>
</dbReference>
<evidence type="ECO:0000256" key="6">
    <source>
        <dbReference type="ARBA" id="ARBA00022801"/>
    </source>
</evidence>
<dbReference type="NCBIfam" id="TIGR01331">
    <property type="entry name" value="bisphos_cysQ"/>
    <property type="match status" value="1"/>
</dbReference>
<dbReference type="GO" id="GO:0005886">
    <property type="term" value="C:plasma membrane"/>
    <property type="evidence" value="ECO:0007669"/>
    <property type="project" value="UniProtKB-SubCell"/>
</dbReference>
<dbReference type="RefSeq" id="WP_119515803.1">
    <property type="nucleotide sequence ID" value="NZ_NQYH01000003.1"/>
</dbReference>
<dbReference type="InterPro" id="IPR006240">
    <property type="entry name" value="CysQ"/>
</dbReference>
<dbReference type="OrthoDB" id="9785695at2"/>
<keyword evidence="6 9" id="KW-0378">Hydrolase</keyword>
<dbReference type="Pfam" id="PF00459">
    <property type="entry name" value="Inositol_P"/>
    <property type="match status" value="1"/>
</dbReference>
<dbReference type="GO" id="GO:0046854">
    <property type="term" value="P:phosphatidylinositol phosphate biosynthetic process"/>
    <property type="evidence" value="ECO:0007669"/>
    <property type="project" value="InterPro"/>
</dbReference>
<dbReference type="Gene3D" id="3.40.190.80">
    <property type="match status" value="1"/>
</dbReference>
<comment type="caution">
    <text evidence="11">The sequence shown here is derived from an EMBL/GenBank/DDBJ whole genome shotgun (WGS) entry which is preliminary data.</text>
</comment>
<feature type="binding site" evidence="9">
    <location>
        <position position="91"/>
    </location>
    <ligand>
        <name>Mg(2+)</name>
        <dbReference type="ChEBI" id="CHEBI:18420"/>
        <label>2</label>
    </ligand>
</feature>
<feature type="binding site" evidence="9">
    <location>
        <position position="72"/>
    </location>
    <ligand>
        <name>Mg(2+)</name>
        <dbReference type="ChEBI" id="CHEBI:18420"/>
        <label>1</label>
    </ligand>
</feature>
<evidence type="ECO:0000256" key="1">
    <source>
        <dbReference type="ARBA" id="ARBA00001625"/>
    </source>
</evidence>
<dbReference type="InterPro" id="IPR050725">
    <property type="entry name" value="CysQ/Inositol_MonoPase"/>
</dbReference>
<dbReference type="PRINTS" id="PR00377">
    <property type="entry name" value="IMPHPHTASES"/>
</dbReference>
<evidence type="ECO:0000256" key="4">
    <source>
        <dbReference type="ARBA" id="ARBA00022519"/>
    </source>
</evidence>
<comment type="similarity">
    <text evidence="2 9">Belongs to the inositol monophosphatase superfamily. CysQ family.</text>
</comment>
<feature type="binding site" evidence="9">
    <location>
        <begin position="93"/>
        <end position="96"/>
    </location>
    <ligand>
        <name>substrate</name>
    </ligand>
</feature>
<feature type="binding site" evidence="10">
    <location>
        <position position="93"/>
    </location>
    <ligand>
        <name>Mg(2+)</name>
        <dbReference type="ChEBI" id="CHEBI:18420"/>
        <label>2</label>
    </ligand>
</feature>
<sequence>MRHINAGLELAPLLEKIAYDAGKQILRVYAQANINAGSKADKSPVTAADLLAHESIVRGLNATFPGVPVVSEEDEASLAWRLPTGCYWLVDPLDGTKEFLNRNGDFTVNIALIENGQATFGMVYAPAHDTFYWGGAGLGAAIREKGVVRALLGLRSEDKSGDRSGIPAEGSAGRLRVVASKSHLNEETQTFIQQLGDAELVQAGSSLKFCTIARGQADLYPRLGPTCEWDTAAAHAVLEGAGGVVLDIHGQPLHYGKANVLNPWFVAAARAENARSALRLNAANLPLPQPAAQKPDHD</sequence>
<feature type="binding site" evidence="9">
    <location>
        <position position="230"/>
    </location>
    <ligand>
        <name>substrate</name>
    </ligand>
</feature>
<reference evidence="11 12" key="1">
    <citation type="submission" date="2017-08" db="EMBL/GenBank/DDBJ databases">
        <title>Pusillimonas indicus sp. nov., a member of the family Alcaligenaceae isolated from surface seawater.</title>
        <authorList>
            <person name="Li J."/>
        </authorList>
    </citation>
    <scope>NUCLEOTIDE SEQUENCE [LARGE SCALE GENOMIC DNA]</scope>
    <source>
        <strain evidence="11 12">L52-1-41</strain>
    </source>
</reference>